<keyword evidence="3" id="KW-1185">Reference proteome</keyword>
<dbReference type="InterPro" id="IPR004891">
    <property type="entry name" value="Mercury-R_MerC"/>
</dbReference>
<feature type="transmembrane region" description="Helical" evidence="1">
    <location>
        <begin position="21"/>
        <end position="44"/>
    </location>
</feature>
<reference evidence="2 3" key="1">
    <citation type="submission" date="2018-10" db="EMBL/GenBank/DDBJ databases">
        <title>Genome sequencing of Mucilaginibacter sp. HYN0043.</title>
        <authorList>
            <person name="Kim M."/>
            <person name="Yi H."/>
        </authorList>
    </citation>
    <scope>NUCLEOTIDE SEQUENCE [LARGE SCALE GENOMIC DNA]</scope>
    <source>
        <strain evidence="2 3">HYN0043</strain>
    </source>
</reference>
<dbReference type="EMBL" id="CP032869">
    <property type="protein sequence ID" value="AYL94165.1"/>
    <property type="molecule type" value="Genomic_DNA"/>
</dbReference>
<dbReference type="KEGG" id="muh:HYN43_002135"/>
<organism evidence="2 3">
    <name type="scientific">Mucilaginibacter celer</name>
    <dbReference type="NCBI Taxonomy" id="2305508"/>
    <lineage>
        <taxon>Bacteria</taxon>
        <taxon>Pseudomonadati</taxon>
        <taxon>Bacteroidota</taxon>
        <taxon>Sphingobacteriia</taxon>
        <taxon>Sphingobacteriales</taxon>
        <taxon>Sphingobacteriaceae</taxon>
        <taxon>Mucilaginibacter</taxon>
    </lineage>
</organism>
<dbReference type="RefSeq" id="WP_119407884.1">
    <property type="nucleotide sequence ID" value="NZ_CP032869.1"/>
</dbReference>
<protein>
    <submittedName>
        <fullName evidence="2">MerC domain-containing protein</fullName>
    </submittedName>
</protein>
<dbReference type="Proteomes" id="UP000270046">
    <property type="component" value="Chromosome"/>
</dbReference>
<dbReference type="GO" id="GO:0015097">
    <property type="term" value="F:mercury ion transmembrane transporter activity"/>
    <property type="evidence" value="ECO:0007669"/>
    <property type="project" value="InterPro"/>
</dbReference>
<evidence type="ECO:0000313" key="2">
    <source>
        <dbReference type="EMBL" id="AYL94165.1"/>
    </source>
</evidence>
<keyword evidence="1" id="KW-0812">Transmembrane</keyword>
<keyword evidence="1" id="KW-1133">Transmembrane helix</keyword>
<dbReference type="Pfam" id="PF03203">
    <property type="entry name" value="MerC"/>
    <property type="match status" value="1"/>
</dbReference>
<keyword evidence="1" id="KW-0472">Membrane</keyword>
<feature type="transmembrane region" description="Helical" evidence="1">
    <location>
        <begin position="100"/>
        <end position="120"/>
    </location>
</feature>
<dbReference type="GO" id="GO:0016020">
    <property type="term" value="C:membrane"/>
    <property type="evidence" value="ECO:0007669"/>
    <property type="project" value="InterPro"/>
</dbReference>
<gene>
    <name evidence="2" type="ORF">HYN43_002135</name>
</gene>
<accession>A0A494VS18</accession>
<name>A0A494VS18_9SPHI</name>
<evidence type="ECO:0000256" key="1">
    <source>
        <dbReference type="SAM" id="Phobius"/>
    </source>
</evidence>
<proteinExistence type="predicted"/>
<feature type="transmembrane region" description="Helical" evidence="1">
    <location>
        <begin position="50"/>
        <end position="68"/>
    </location>
</feature>
<dbReference type="AlphaFoldDB" id="A0A494VS18"/>
<feature type="transmembrane region" description="Helical" evidence="1">
    <location>
        <begin position="75"/>
        <end position="94"/>
    </location>
</feature>
<sequence length="137" mass="15113">MNFQKLSPRLDNIGITASTLCAIHCAVVPLIFTSLPLIGLGFLADAWVEWGMIVFALAIGVYSIGLSYRTHHRILPLLMLITGFGLILAGHAFSVFVKEWLVVPAGGLLIASAHFVNYRYTGACNHHYKVYKLKKVE</sequence>
<dbReference type="OrthoDB" id="5966279at2"/>
<evidence type="ECO:0000313" key="3">
    <source>
        <dbReference type="Proteomes" id="UP000270046"/>
    </source>
</evidence>